<gene>
    <name evidence="2" type="ORF">COR50_17365</name>
</gene>
<dbReference type="OrthoDB" id="9781481at2"/>
<evidence type="ECO:0000313" key="3">
    <source>
        <dbReference type="Proteomes" id="UP000220133"/>
    </source>
</evidence>
<dbReference type="PROSITE" id="PS50104">
    <property type="entry name" value="TIR"/>
    <property type="match status" value="1"/>
</dbReference>
<reference evidence="2 3" key="1">
    <citation type="submission" date="2017-10" db="EMBL/GenBank/DDBJ databases">
        <title>Paenichitinophaga pekingensis gen. nov., sp. nov., isolated from activated sludge.</title>
        <authorList>
            <person name="Jin D."/>
            <person name="Kong X."/>
            <person name="Deng Y."/>
            <person name="Bai Z."/>
        </authorList>
    </citation>
    <scope>NUCLEOTIDE SEQUENCE [LARGE SCALE GENOMIC DNA]</scope>
    <source>
        <strain evidence="2 3">13</strain>
    </source>
</reference>
<keyword evidence="3" id="KW-1185">Reference proteome</keyword>
<name>A0A291QXN2_9BACT</name>
<evidence type="ECO:0000259" key="1">
    <source>
        <dbReference type="PROSITE" id="PS50104"/>
    </source>
</evidence>
<accession>A0A291QXN2</accession>
<dbReference type="GO" id="GO:0007165">
    <property type="term" value="P:signal transduction"/>
    <property type="evidence" value="ECO:0007669"/>
    <property type="project" value="InterPro"/>
</dbReference>
<dbReference type="SUPFAM" id="SSF52200">
    <property type="entry name" value="Toll/Interleukin receptor TIR domain"/>
    <property type="match status" value="1"/>
</dbReference>
<feature type="domain" description="TIR" evidence="1">
    <location>
        <begin position="1"/>
        <end position="140"/>
    </location>
</feature>
<sequence>MKTKIFLSHTTPEDNYFAIWLASKLKLLGYDVWIELEELSIGDAFWPQIESTIREDSAKFIPIISKSYCAKVKNQRTGVFKEISCADRVKNISNFISPVCIDATNPDDFPVQILGLHSIDFYDNWQEGLDTLVKNLKRQQIPIGEPESDSIGFWLDSFKIGSVVNDKPEKIYTNWFDFNLPEKLYVHQPVLSRKMDLLDFMFPFIVEGNRHISFFPADDYPQSISCTSTYSFLVDDILKEKAVSVDDFFILNDPKRKIVKLLNHTIEAFLYQKGLKKYEQSKSPVFFYPSTESHRKRISLKDFDKNNVSVTGKHIDKFWSFGISSYALIYPFPYFKIDSHIIFTNNRHEILEMDEQHKLRRKLGSGWYNKDWLEKLLGMMYKISDTNSEHLINIPIAGSAFLTVNSIPKYIMSDFGYLEPQKQETDNEATVD</sequence>
<dbReference type="AlphaFoldDB" id="A0A291QXN2"/>
<organism evidence="2 3">
    <name type="scientific">Chitinophaga caeni</name>
    <dbReference type="NCBI Taxonomy" id="2029983"/>
    <lineage>
        <taxon>Bacteria</taxon>
        <taxon>Pseudomonadati</taxon>
        <taxon>Bacteroidota</taxon>
        <taxon>Chitinophagia</taxon>
        <taxon>Chitinophagales</taxon>
        <taxon>Chitinophagaceae</taxon>
        <taxon>Chitinophaga</taxon>
    </lineage>
</organism>
<evidence type="ECO:0000313" key="2">
    <source>
        <dbReference type="EMBL" id="ATL48789.1"/>
    </source>
</evidence>
<dbReference type="Proteomes" id="UP000220133">
    <property type="component" value="Chromosome"/>
</dbReference>
<dbReference type="KEGG" id="cbae:COR50_17365"/>
<dbReference type="InterPro" id="IPR000157">
    <property type="entry name" value="TIR_dom"/>
</dbReference>
<dbReference type="InterPro" id="IPR035897">
    <property type="entry name" value="Toll_tir_struct_dom_sf"/>
</dbReference>
<dbReference type="Pfam" id="PF13676">
    <property type="entry name" value="TIR_2"/>
    <property type="match status" value="1"/>
</dbReference>
<protein>
    <recommendedName>
        <fullName evidence="1">TIR domain-containing protein</fullName>
    </recommendedName>
</protein>
<dbReference type="RefSeq" id="WP_098195162.1">
    <property type="nucleotide sequence ID" value="NZ_CP023777.1"/>
</dbReference>
<dbReference type="EMBL" id="CP023777">
    <property type="protein sequence ID" value="ATL48789.1"/>
    <property type="molecule type" value="Genomic_DNA"/>
</dbReference>
<proteinExistence type="predicted"/>
<dbReference type="Gene3D" id="3.40.50.10140">
    <property type="entry name" value="Toll/interleukin-1 receptor homology (TIR) domain"/>
    <property type="match status" value="1"/>
</dbReference>